<protein>
    <submittedName>
        <fullName evidence="4">Citrate lyase beta subunit</fullName>
    </submittedName>
</protein>
<evidence type="ECO:0000256" key="1">
    <source>
        <dbReference type="ARBA" id="ARBA00001946"/>
    </source>
</evidence>
<sequence length="360" mass="41605">MLDNLKEFFDKDENLLPYSIGALLYTPADNEKLSNYILEERFGKNYTQALCLEDTIPDKELEKAEDILVNTIKELARKAKESYAYYPKIFARVRDGKSMKRIHERLKEAETEFKKSGYIERNRKKSLQDYEEGKFSITTNRLLTGYIFPKFSLETAGDFLQALMEINKDSDEKIYGMPILESKDLLDISQRGERLNGIKNQLDSVKEYILNVRVGGNDLCNYFGIRRTLKNTIYDIRCVSNILGDIVTQFTPDYVVSGPVWEYFGGEGYKEAMKKEVELDILNGFIGKTVIHPNQIEVVTDTLKISREDYLDALNILEIALEKGGGVGRSLNRVRMDEYKTHYNWALKCLIISKIYGKKY</sequence>
<dbReference type="GO" id="GO:0006107">
    <property type="term" value="P:oxaloacetate metabolic process"/>
    <property type="evidence" value="ECO:0007669"/>
    <property type="project" value="TreeGrafter"/>
</dbReference>
<evidence type="ECO:0000313" key="5">
    <source>
        <dbReference type="Proteomes" id="UP000198838"/>
    </source>
</evidence>
<dbReference type="SUPFAM" id="SSF51621">
    <property type="entry name" value="Phosphoenolpyruvate/pyruvate domain"/>
    <property type="match status" value="1"/>
</dbReference>
<accession>A0A1I0YCU5</accession>
<gene>
    <name evidence="4" type="ORF">SAMN05216249_10984</name>
</gene>
<dbReference type="Pfam" id="PF15617">
    <property type="entry name" value="C-C_Bond_Lyase"/>
    <property type="match status" value="2"/>
</dbReference>
<keyword evidence="4" id="KW-0456">Lyase</keyword>
<keyword evidence="3" id="KW-0460">Magnesium</keyword>
<dbReference type="OrthoDB" id="9786940at2"/>
<evidence type="ECO:0000313" key="4">
    <source>
        <dbReference type="EMBL" id="SFB10627.1"/>
    </source>
</evidence>
<dbReference type="STRING" id="1120918.SAMN05216249_10984"/>
<organism evidence="4 5">
    <name type="scientific">Acetitomaculum ruminis DSM 5522</name>
    <dbReference type="NCBI Taxonomy" id="1120918"/>
    <lineage>
        <taxon>Bacteria</taxon>
        <taxon>Bacillati</taxon>
        <taxon>Bacillota</taxon>
        <taxon>Clostridia</taxon>
        <taxon>Lachnospirales</taxon>
        <taxon>Lachnospiraceae</taxon>
        <taxon>Acetitomaculum</taxon>
    </lineage>
</organism>
<dbReference type="PANTHER" id="PTHR32308:SF10">
    <property type="entry name" value="CITRATE LYASE SUBUNIT BETA"/>
    <property type="match status" value="1"/>
</dbReference>
<name>A0A1I0YCU5_9FIRM</name>
<dbReference type="AlphaFoldDB" id="A0A1I0YCU5"/>
<dbReference type="Gene3D" id="3.20.20.60">
    <property type="entry name" value="Phosphoenolpyruvate-binding domains"/>
    <property type="match status" value="1"/>
</dbReference>
<comment type="cofactor">
    <cofactor evidence="1">
        <name>Mg(2+)</name>
        <dbReference type="ChEBI" id="CHEBI:18420"/>
    </cofactor>
</comment>
<evidence type="ECO:0000256" key="2">
    <source>
        <dbReference type="ARBA" id="ARBA00022723"/>
    </source>
</evidence>
<dbReference type="InterPro" id="IPR039480">
    <property type="entry name" value="C-C_Bond_Lyase-like"/>
</dbReference>
<dbReference type="InterPro" id="IPR015813">
    <property type="entry name" value="Pyrv/PenolPyrv_kinase-like_dom"/>
</dbReference>
<dbReference type="EMBL" id="FOJY01000009">
    <property type="protein sequence ID" value="SFB10627.1"/>
    <property type="molecule type" value="Genomic_DNA"/>
</dbReference>
<evidence type="ECO:0000256" key="3">
    <source>
        <dbReference type="ARBA" id="ARBA00022842"/>
    </source>
</evidence>
<dbReference type="GO" id="GO:0016829">
    <property type="term" value="F:lyase activity"/>
    <property type="evidence" value="ECO:0007669"/>
    <property type="project" value="UniProtKB-KW"/>
</dbReference>
<proteinExistence type="predicted"/>
<dbReference type="PANTHER" id="PTHR32308">
    <property type="entry name" value="LYASE BETA SUBUNIT, PUTATIVE (AFU_ORTHOLOGUE AFUA_4G13030)-RELATED"/>
    <property type="match status" value="1"/>
</dbReference>
<dbReference type="RefSeq" id="WP_092872301.1">
    <property type="nucleotide sequence ID" value="NZ_FOJY01000009.1"/>
</dbReference>
<dbReference type="GO" id="GO:0000287">
    <property type="term" value="F:magnesium ion binding"/>
    <property type="evidence" value="ECO:0007669"/>
    <property type="project" value="TreeGrafter"/>
</dbReference>
<dbReference type="InterPro" id="IPR040442">
    <property type="entry name" value="Pyrv_kinase-like_dom_sf"/>
</dbReference>
<reference evidence="4 5" key="1">
    <citation type="submission" date="2016-10" db="EMBL/GenBank/DDBJ databases">
        <authorList>
            <person name="de Groot N.N."/>
        </authorList>
    </citation>
    <scope>NUCLEOTIDE SEQUENCE [LARGE SCALE GENOMIC DNA]</scope>
    <source>
        <strain evidence="4 5">DSM 5522</strain>
    </source>
</reference>
<keyword evidence="2" id="KW-0479">Metal-binding</keyword>
<keyword evidence="5" id="KW-1185">Reference proteome</keyword>
<dbReference type="Proteomes" id="UP000198838">
    <property type="component" value="Unassembled WGS sequence"/>
</dbReference>